<dbReference type="Proteomes" id="UP000260680">
    <property type="component" value="Unassembled WGS sequence"/>
</dbReference>
<dbReference type="Gene3D" id="3.40.1350.10">
    <property type="match status" value="1"/>
</dbReference>
<name>A0A3E2NFU2_9FIRM</name>
<comment type="cofactor">
    <cofactor evidence="1">
        <name>Mg(2+)</name>
        <dbReference type="ChEBI" id="CHEBI:18420"/>
    </cofactor>
</comment>
<protein>
    <submittedName>
        <fullName evidence="5">VRR-NUC domain-containing protein</fullName>
    </submittedName>
</protein>
<dbReference type="SMART" id="SM00990">
    <property type="entry name" value="VRR_NUC"/>
    <property type="match status" value="1"/>
</dbReference>
<dbReference type="GO" id="GO:0003676">
    <property type="term" value="F:nucleic acid binding"/>
    <property type="evidence" value="ECO:0007669"/>
    <property type="project" value="InterPro"/>
</dbReference>
<evidence type="ECO:0000256" key="3">
    <source>
        <dbReference type="ARBA" id="ARBA00022801"/>
    </source>
</evidence>
<evidence type="ECO:0000313" key="6">
    <source>
        <dbReference type="Proteomes" id="UP000260680"/>
    </source>
</evidence>
<evidence type="ECO:0000313" key="5">
    <source>
        <dbReference type="EMBL" id="RFZ79876.1"/>
    </source>
</evidence>
<reference evidence="5 6" key="1">
    <citation type="submission" date="2018-07" db="EMBL/GenBank/DDBJ databases">
        <title>New species, Clostridium PI-S10-A1B.</title>
        <authorList>
            <person name="Krishna G."/>
            <person name="Summeta K."/>
            <person name="Shikha S."/>
            <person name="Prabhu P.B."/>
            <person name="Suresh K."/>
        </authorList>
    </citation>
    <scope>NUCLEOTIDE SEQUENCE [LARGE SCALE GENOMIC DNA]</scope>
    <source>
        <strain evidence="5 6">PI-S10-A1B</strain>
    </source>
</reference>
<sequence>MSNKYRLRSESTEQENVISWCFHHERIYPELHWIHHCPNGGSRQKAEAIRLKAQGVKPGVPDLYLPIRKGKYIGLYIEMKYDNGTLQKTQKEWLLAMKAAGHFACVCYGYENAVNVIEEYVQLLPEQEMKIENGVILK</sequence>
<comment type="caution">
    <text evidence="5">The sequence shown here is derived from an EMBL/GenBank/DDBJ whole genome shotgun (WGS) entry which is preliminary data.</text>
</comment>
<feature type="domain" description="VRR-NUC" evidence="4">
    <location>
        <begin position="7"/>
        <end position="111"/>
    </location>
</feature>
<dbReference type="OrthoDB" id="9793683at2"/>
<accession>A0A3E2NFU2</accession>
<dbReference type="InterPro" id="IPR011856">
    <property type="entry name" value="tRNA_endonuc-like_dom_sf"/>
</dbReference>
<dbReference type="EMBL" id="QOHO01000016">
    <property type="protein sequence ID" value="RFZ79876.1"/>
    <property type="molecule type" value="Genomic_DNA"/>
</dbReference>
<keyword evidence="2" id="KW-0540">Nuclease</keyword>
<dbReference type="InterPro" id="IPR014883">
    <property type="entry name" value="VRR_NUC"/>
</dbReference>
<proteinExistence type="predicted"/>
<evidence type="ECO:0000259" key="4">
    <source>
        <dbReference type="SMART" id="SM00990"/>
    </source>
</evidence>
<dbReference type="GO" id="GO:0016788">
    <property type="term" value="F:hydrolase activity, acting on ester bonds"/>
    <property type="evidence" value="ECO:0007669"/>
    <property type="project" value="InterPro"/>
</dbReference>
<evidence type="ECO:0000256" key="1">
    <source>
        <dbReference type="ARBA" id="ARBA00001946"/>
    </source>
</evidence>
<keyword evidence="3" id="KW-0378">Hydrolase</keyword>
<evidence type="ECO:0000256" key="2">
    <source>
        <dbReference type="ARBA" id="ARBA00022722"/>
    </source>
</evidence>
<gene>
    <name evidence="5" type="ORF">DS742_05290</name>
</gene>
<dbReference type="Pfam" id="PF08774">
    <property type="entry name" value="VRR_NUC"/>
    <property type="match status" value="1"/>
</dbReference>
<dbReference type="RefSeq" id="WP_117415974.1">
    <property type="nucleotide sequence ID" value="NZ_QOHO01000016.1"/>
</dbReference>
<organism evidence="5 6">
    <name type="scientific">Lacrimispora amygdalina</name>
    <dbReference type="NCBI Taxonomy" id="253257"/>
    <lineage>
        <taxon>Bacteria</taxon>
        <taxon>Bacillati</taxon>
        <taxon>Bacillota</taxon>
        <taxon>Clostridia</taxon>
        <taxon>Lachnospirales</taxon>
        <taxon>Lachnospiraceae</taxon>
        <taxon>Lacrimispora</taxon>
    </lineage>
</organism>
<dbReference type="AlphaFoldDB" id="A0A3E2NFU2"/>
<dbReference type="GO" id="GO:0004518">
    <property type="term" value="F:nuclease activity"/>
    <property type="evidence" value="ECO:0007669"/>
    <property type="project" value="UniProtKB-KW"/>
</dbReference>